<dbReference type="CDD" id="cd03250">
    <property type="entry name" value="ABCC_MRP_domain1"/>
    <property type="match status" value="1"/>
</dbReference>
<feature type="region of interest" description="Disordered" evidence="10">
    <location>
        <begin position="1"/>
        <end position="27"/>
    </location>
</feature>
<dbReference type="Pfam" id="PF00005">
    <property type="entry name" value="ABC_tran"/>
    <property type="match status" value="2"/>
</dbReference>
<dbReference type="SUPFAM" id="SSF90123">
    <property type="entry name" value="ABC transporter transmembrane region"/>
    <property type="match status" value="2"/>
</dbReference>
<feature type="transmembrane region" description="Helical" evidence="11">
    <location>
        <begin position="538"/>
        <end position="560"/>
    </location>
</feature>
<dbReference type="GO" id="GO:0005886">
    <property type="term" value="C:plasma membrane"/>
    <property type="evidence" value="ECO:0000318"/>
    <property type="project" value="GO_Central"/>
</dbReference>
<dbReference type="KEGG" id="ptm:GSPATT00033200001"/>
<evidence type="ECO:0000259" key="12">
    <source>
        <dbReference type="PROSITE" id="PS50893"/>
    </source>
</evidence>
<proteinExistence type="inferred from homology"/>
<dbReference type="SUPFAM" id="SSF52540">
    <property type="entry name" value="P-loop containing nucleoside triphosphate hydrolases"/>
    <property type="match status" value="2"/>
</dbReference>
<dbReference type="Proteomes" id="UP000000600">
    <property type="component" value="Unassembled WGS sequence"/>
</dbReference>
<gene>
    <name evidence="14" type="ORF">GSPATT00033200001</name>
</gene>
<dbReference type="FunFam" id="3.40.50.300:FF:000610">
    <property type="entry name" value="Multidrug resistance-associated ABC transporter"/>
    <property type="match status" value="1"/>
</dbReference>
<feature type="transmembrane region" description="Helical" evidence="11">
    <location>
        <begin position="413"/>
        <end position="431"/>
    </location>
</feature>
<evidence type="ECO:0000313" key="14">
    <source>
        <dbReference type="EMBL" id="CAK63347.1"/>
    </source>
</evidence>
<dbReference type="CDD" id="cd18580">
    <property type="entry name" value="ABC_6TM_ABCC_D2"/>
    <property type="match status" value="1"/>
</dbReference>
<dbReference type="InterPro" id="IPR036640">
    <property type="entry name" value="ABC1_TM_sf"/>
</dbReference>
<dbReference type="PROSITE" id="PS50893">
    <property type="entry name" value="ABC_TRANSPORTER_2"/>
    <property type="match status" value="2"/>
</dbReference>
<feature type="transmembrane region" description="Helical" evidence="11">
    <location>
        <begin position="1049"/>
        <end position="1080"/>
    </location>
</feature>
<keyword evidence="3" id="KW-0813">Transport</keyword>
<keyword evidence="6" id="KW-0547">Nucleotide-binding</keyword>
<reference evidence="14 15" key="1">
    <citation type="journal article" date="2006" name="Nature">
        <title>Global trends of whole-genome duplications revealed by the ciliate Paramecium tetraurelia.</title>
        <authorList>
            <consortium name="Genoscope"/>
            <person name="Aury J.-M."/>
            <person name="Jaillon O."/>
            <person name="Duret L."/>
            <person name="Noel B."/>
            <person name="Jubin C."/>
            <person name="Porcel B.M."/>
            <person name="Segurens B."/>
            <person name="Daubin V."/>
            <person name="Anthouard V."/>
            <person name="Aiach N."/>
            <person name="Arnaiz O."/>
            <person name="Billaut A."/>
            <person name="Beisson J."/>
            <person name="Blanc I."/>
            <person name="Bouhouche K."/>
            <person name="Camara F."/>
            <person name="Duharcourt S."/>
            <person name="Guigo R."/>
            <person name="Gogendeau D."/>
            <person name="Katinka M."/>
            <person name="Keller A.-M."/>
            <person name="Kissmehl R."/>
            <person name="Klotz C."/>
            <person name="Koll F."/>
            <person name="Le Moue A."/>
            <person name="Lepere C."/>
            <person name="Malinsky S."/>
            <person name="Nowacki M."/>
            <person name="Nowak J.K."/>
            <person name="Plattner H."/>
            <person name="Poulain J."/>
            <person name="Ruiz F."/>
            <person name="Serrano V."/>
            <person name="Zagulski M."/>
            <person name="Dessen P."/>
            <person name="Betermier M."/>
            <person name="Weissenbach J."/>
            <person name="Scarpelli C."/>
            <person name="Schachter V."/>
            <person name="Sperling L."/>
            <person name="Meyer E."/>
            <person name="Cohen J."/>
            <person name="Wincker P."/>
        </authorList>
    </citation>
    <scope>NUCLEOTIDE SEQUENCE [LARGE SCALE GENOMIC DNA]</scope>
    <source>
        <strain evidence="14 15">Stock d4-2</strain>
    </source>
</reference>
<dbReference type="InterPro" id="IPR017871">
    <property type="entry name" value="ABC_transporter-like_CS"/>
</dbReference>
<dbReference type="InterPro" id="IPR050173">
    <property type="entry name" value="ABC_transporter_C-like"/>
</dbReference>
<keyword evidence="7" id="KW-0067">ATP-binding</keyword>
<keyword evidence="4 11" id="KW-0812">Transmembrane</keyword>
<dbReference type="InParanoid" id="A0BXT0"/>
<evidence type="ECO:0000256" key="4">
    <source>
        <dbReference type="ARBA" id="ARBA00022692"/>
    </source>
</evidence>
<evidence type="ECO:0000256" key="9">
    <source>
        <dbReference type="ARBA" id="ARBA00023136"/>
    </source>
</evidence>
<dbReference type="PROSITE" id="PS50929">
    <property type="entry name" value="ABC_TM1F"/>
    <property type="match status" value="2"/>
</dbReference>
<feature type="transmembrane region" description="Helical" evidence="11">
    <location>
        <begin position="499"/>
        <end position="518"/>
    </location>
</feature>
<dbReference type="OMA" id="YSHEMIM"/>
<sequence length="1547" mass="177969">MIKKDHKSQFARQPSLGKTEFNSGSKQNDEQVKYILAQQALESHPQTMLQSSLLDFVKAYNGPSDDDVLSENNSDEDSPSNNIDFAQVYSHEMIMHEPNIPRSQPSEQIEEQDQENQYIISKDTTYLKQENQTILKHQPQTTQLTSIEQTQRTEQGLLEIFSKSANRKVVPESITKTQTSTPQQFYQSTIYQNFSTLSQILLLHIFSFMRKVQQLISEQRIKLGIFHLPVQDHEDTIQPNYQKAKKLFNLKISEQITSLSLFRIFFFGDNKWLTFKIVMLAMSETYSRFVMAILTQTLIAAVKDGNQNSAFYQALALGILSLVALLSKHYQLYTINNFSTKMRMILTNFVFDRILELKAYEIKEFSVGNIMNLVSGDINAIEFQLNFVYAIAIIPGSIIFASVILWLRFNGPIGLIAILICIIIYPLQVLIQKSVQKVLTQVKNKQDNRISFQNQLIEGIRLIKMYVWEKAFQDKIQAIRRQEVLNYFKIHFLNLIDRSFNYSVHIWGSYLFLLIIYFNDIYIDVSSIVGTIQLMSMIKYYCVFQVSYAFQAFMNLNVIFKRVVSIMTSNGSSSEKKRHLLTNIETPNQVIRKSNTINVNGKANSSKQIKKQSCVIKRVPYVTMVEVNLRWKPRSFPVLSDLNLEVFPGQLIGLIGRVGSGKTTLLQSILEELPQIDGEFYVKKKLKMSFVEQDPFIYTGTVRENILFGKEFEHELYRKVMQVSCLDQDVLSFQDGDKTQIGEKGANLSGGQRARLSLARALYALPDLYLFDDPLSAVDAKVARKIFTYAIKEFIFKFQPQYLQEKNTKFHQQYMPQIPAVILSTHQIQFALECDYVIILDKGTIANQGTYKQVKETLALFNSDIVEPVKKQLVRKQTRLATLLNKQQEKVEKKEIVQLFSKEEQNQTDAGWTTYKRYFSYWSPIFLIFIIIGQNVATEIINNYYYREMALYDETDRESNNQLFLNAGLLVLAAYCNNIVKYFLNIIGVLISNNKIHNEMLSRLIRAPISYFDTNPSGRLINRFSTDLSLADNQIQQIITDIFEQGSQFLVSLVTIAILQPFFTFPLVFTISMTIIIFSISRQVVSQLKICDLIQRSPLFDQFKVCLYGITQIRINKNQDWIREQFYQLCNQSMQANLIFSYSQRCFGFYIDIFGQFTNIAGIFLIIAMIEDPTLFSQALLLLSTFNTQAGTLRQFMAFDSIMNSVNRMFEICDIELEAQQTQQIDDELSVIGWPETGTIQFQKVEMQYRPDMPFILKGMSFKIEGGEKVGVIGRTGAGKSSIIQALLRMAEITPDGNIFIDNYDIREIGLAKLRSEIAIIPQVPFLFRATIRENLDPLYLFDDSKIWKVLKDTGLQDYVLDLPKQLQSEVQPDLFSIGQKQLICLSRVLLNKKKILILDEATANVDMATDAFIQSTIKEKFSDCTIITIAHRLNTIADYDKILVLEEGKVLEQGHPFELLVTNPRTSSGIDKESVFAMMAIQTGVKNGQAIFELARKAYLQKILRKEYNNVKTIIQSAKQRKSELLSQTSLVHEQKNLTPYKKSKE</sequence>
<feature type="domain" description="ABC transmembrane type-1" evidence="13">
    <location>
        <begin position="967"/>
        <end position="1170"/>
    </location>
</feature>
<evidence type="ECO:0000256" key="2">
    <source>
        <dbReference type="ARBA" id="ARBA00009726"/>
    </source>
</evidence>
<keyword evidence="8 11" id="KW-1133">Transmembrane helix</keyword>
<evidence type="ECO:0000256" key="5">
    <source>
        <dbReference type="ARBA" id="ARBA00022737"/>
    </source>
</evidence>
<dbReference type="RefSeq" id="XP_001430745.1">
    <property type="nucleotide sequence ID" value="XM_001430708.1"/>
</dbReference>
<evidence type="ECO:0000256" key="8">
    <source>
        <dbReference type="ARBA" id="ARBA00022989"/>
    </source>
</evidence>
<dbReference type="HOGENOM" id="CLU_000604_27_1_1"/>
<evidence type="ECO:0000259" key="13">
    <source>
        <dbReference type="PROSITE" id="PS50929"/>
    </source>
</evidence>
<dbReference type="Gene3D" id="3.40.50.300">
    <property type="entry name" value="P-loop containing nucleotide triphosphate hydrolases"/>
    <property type="match status" value="2"/>
</dbReference>
<dbReference type="EMBL" id="CT868025">
    <property type="protein sequence ID" value="CAK63347.1"/>
    <property type="molecule type" value="Genomic_DNA"/>
</dbReference>
<feature type="domain" description="ABC transmembrane type-1" evidence="13">
    <location>
        <begin position="289"/>
        <end position="538"/>
    </location>
</feature>
<dbReference type="FunCoup" id="A0BXT0">
    <property type="interactions" value="10"/>
</dbReference>
<keyword evidence="15" id="KW-1185">Reference proteome</keyword>
<feature type="transmembrane region" description="Helical" evidence="11">
    <location>
        <begin position="309"/>
        <end position="327"/>
    </location>
</feature>
<dbReference type="GeneID" id="5016529"/>
<protein>
    <submittedName>
        <fullName evidence="14">Uncharacterized protein</fullName>
    </submittedName>
</protein>
<dbReference type="PROSITE" id="PS00211">
    <property type="entry name" value="ABC_TRANSPORTER_1"/>
    <property type="match status" value="1"/>
</dbReference>
<evidence type="ECO:0000256" key="11">
    <source>
        <dbReference type="SAM" id="Phobius"/>
    </source>
</evidence>
<evidence type="ECO:0000256" key="7">
    <source>
        <dbReference type="ARBA" id="ARBA00022840"/>
    </source>
</evidence>
<evidence type="ECO:0000256" key="6">
    <source>
        <dbReference type="ARBA" id="ARBA00022741"/>
    </source>
</evidence>
<dbReference type="GO" id="GO:0140359">
    <property type="term" value="F:ABC-type transporter activity"/>
    <property type="evidence" value="ECO:0000318"/>
    <property type="project" value="GO_Central"/>
</dbReference>
<comment type="subcellular location">
    <subcellularLocation>
        <location evidence="1">Membrane</location>
        <topology evidence="1">Multi-pass membrane protein</topology>
    </subcellularLocation>
</comment>
<feature type="domain" description="ABC transporter" evidence="12">
    <location>
        <begin position="622"/>
        <end position="867"/>
    </location>
</feature>
<dbReference type="STRING" id="5888.A0BXT0"/>
<dbReference type="InterPro" id="IPR027417">
    <property type="entry name" value="P-loop_NTPase"/>
</dbReference>
<organism evidence="14 15">
    <name type="scientific">Paramecium tetraurelia</name>
    <dbReference type="NCBI Taxonomy" id="5888"/>
    <lineage>
        <taxon>Eukaryota</taxon>
        <taxon>Sar</taxon>
        <taxon>Alveolata</taxon>
        <taxon>Ciliophora</taxon>
        <taxon>Intramacronucleata</taxon>
        <taxon>Oligohymenophorea</taxon>
        <taxon>Peniculida</taxon>
        <taxon>Parameciidae</taxon>
        <taxon>Paramecium</taxon>
    </lineage>
</organism>
<feature type="transmembrane region" description="Helical" evidence="11">
    <location>
        <begin position="925"/>
        <end position="945"/>
    </location>
</feature>
<dbReference type="GO" id="GO:0055085">
    <property type="term" value="P:transmembrane transport"/>
    <property type="evidence" value="ECO:0000318"/>
    <property type="project" value="GO_Central"/>
</dbReference>
<feature type="transmembrane region" description="Helical" evidence="11">
    <location>
        <begin position="965"/>
        <end position="991"/>
    </location>
</feature>
<evidence type="ECO:0000313" key="15">
    <source>
        <dbReference type="Proteomes" id="UP000000600"/>
    </source>
</evidence>
<dbReference type="GO" id="GO:0005524">
    <property type="term" value="F:ATP binding"/>
    <property type="evidence" value="ECO:0007669"/>
    <property type="project" value="UniProtKB-KW"/>
</dbReference>
<feature type="transmembrane region" description="Helical" evidence="11">
    <location>
        <begin position="387"/>
        <end position="407"/>
    </location>
</feature>
<dbReference type="InterPro" id="IPR044726">
    <property type="entry name" value="ABCC_6TM_D2"/>
</dbReference>
<keyword evidence="9 11" id="KW-0472">Membrane</keyword>
<dbReference type="InterPro" id="IPR011527">
    <property type="entry name" value="ABC1_TM_dom"/>
</dbReference>
<dbReference type="CDD" id="cd03244">
    <property type="entry name" value="ABCC_MRP_domain2"/>
    <property type="match status" value="1"/>
</dbReference>
<evidence type="ECO:0000256" key="3">
    <source>
        <dbReference type="ARBA" id="ARBA00022448"/>
    </source>
</evidence>
<dbReference type="GO" id="GO:0016887">
    <property type="term" value="F:ATP hydrolysis activity"/>
    <property type="evidence" value="ECO:0007669"/>
    <property type="project" value="InterPro"/>
</dbReference>
<dbReference type="OrthoDB" id="6500128at2759"/>
<dbReference type="FunFam" id="3.40.50.300:FF:002273">
    <property type="entry name" value="Uncharacterized protein"/>
    <property type="match status" value="1"/>
</dbReference>
<dbReference type="InterPro" id="IPR003439">
    <property type="entry name" value="ABC_transporter-like_ATP-bd"/>
</dbReference>
<dbReference type="Pfam" id="PF00664">
    <property type="entry name" value="ABC_membrane"/>
    <property type="match status" value="2"/>
</dbReference>
<evidence type="ECO:0000256" key="10">
    <source>
        <dbReference type="SAM" id="MobiDB-lite"/>
    </source>
</evidence>
<dbReference type="FunFam" id="1.20.1560.10:FF:000151">
    <property type="entry name" value="Uncharacterized protein"/>
    <property type="match status" value="1"/>
</dbReference>
<name>A0BXT0_PARTE</name>
<dbReference type="InterPro" id="IPR003593">
    <property type="entry name" value="AAA+_ATPase"/>
</dbReference>
<dbReference type="SMART" id="SM00382">
    <property type="entry name" value="AAA"/>
    <property type="match status" value="2"/>
</dbReference>
<dbReference type="FunFam" id="1.20.1560.10:FF:000140">
    <property type="entry name" value="Uncharacterized protein"/>
    <property type="match status" value="1"/>
</dbReference>
<dbReference type="PANTHER" id="PTHR24223">
    <property type="entry name" value="ATP-BINDING CASSETTE SUB-FAMILY C"/>
    <property type="match status" value="1"/>
</dbReference>
<dbReference type="PANTHER" id="PTHR24223:SF456">
    <property type="entry name" value="MULTIDRUG RESISTANCE-ASSOCIATED PROTEIN LETHAL(2)03659"/>
    <property type="match status" value="1"/>
</dbReference>
<keyword evidence="5" id="KW-0677">Repeat</keyword>
<dbReference type="eggNOG" id="KOG0054">
    <property type="taxonomic scope" value="Eukaryota"/>
</dbReference>
<accession>A0BXT0</accession>
<comment type="similarity">
    <text evidence="2">Belongs to the ABC transporter superfamily. ABCC family. Conjugate transporter (TC 3.A.1.208) subfamily.</text>
</comment>
<feature type="domain" description="ABC transporter" evidence="12">
    <location>
        <begin position="1240"/>
        <end position="1473"/>
    </location>
</feature>
<dbReference type="Gene3D" id="1.20.1560.10">
    <property type="entry name" value="ABC transporter type 1, transmembrane domain"/>
    <property type="match status" value="2"/>
</dbReference>
<evidence type="ECO:0000256" key="1">
    <source>
        <dbReference type="ARBA" id="ARBA00004141"/>
    </source>
</evidence>